<dbReference type="GO" id="GO:0019013">
    <property type="term" value="C:viral nucleocapsid"/>
    <property type="evidence" value="ECO:0007669"/>
    <property type="project" value="UniProtKB-KW"/>
</dbReference>
<feature type="compositionally biased region" description="Basic and acidic residues" evidence="1">
    <location>
        <begin position="18"/>
        <end position="28"/>
    </location>
</feature>
<proteinExistence type="predicted"/>
<feature type="compositionally biased region" description="Acidic residues" evidence="1">
    <location>
        <begin position="89"/>
        <end position="105"/>
    </location>
</feature>
<feature type="region of interest" description="Disordered" evidence="1">
    <location>
        <begin position="61"/>
        <end position="156"/>
    </location>
</feature>
<keyword evidence="3" id="KW-1185">Reference proteome</keyword>
<dbReference type="RefSeq" id="YP_010802330.1">
    <property type="nucleotide sequence ID" value="NC_076987.1"/>
</dbReference>
<protein>
    <submittedName>
        <fullName evidence="2">Nucleocapsid protein</fullName>
    </submittedName>
</protein>
<sequence>MSGKNPDKRKKSSTVKGDPSRPPRHDKPYGLPRSPRSPSTFDRAMLRNIVGADPAAVILPHQLPELELQSAGSRSDTSEAGGSQMQQGGDEDASLDDHGAEEDPGDPQGGPGGGPPDDGPGGGGGGGGGGPPGPPGGPPGDDPDPDEPDLGGHPGDVIHSGIVWRFMQGRRMRGILDTQATLIALAPEHPMTRGFVCSVFDHGGPECIPSGVDGQYRQLTAEEIHNVLLMHTIVKALEANLRGEDPIKIGLVGELMAPYLPNDRMSVAAAQRIWESATTMLQRPTQMLMDTATYNANAIPLETAAPLGTIEDALLCYVSIQRFLRRPYLTYLRDIQIEFMYAVCTRGNTTEAKVRRFSQNYQEQTGVEPNISPERVRLYYQYYGRYLDATNIRPILETWKAELPEPALSMRLIVSQAAYGGMTQLMTIGLAVLTFPDFPWMKLASVFPGEFEAVQRALVLVHGNPYFGYTRDMGMVASRHYKNLAYAAKELLIRSGGHDSLRAYAGWPRSCIEQQGVTALLDQYLQRRAAGLTADHVPPSAAFTAAATVIVANQEMFLSSGFGLDA</sequence>
<organism evidence="2 3">
    <name type="scientific">Periplaneta americana mononega-like virus</name>
    <dbReference type="NCBI Taxonomy" id="2968923"/>
    <lineage>
        <taxon>Viruses</taxon>
        <taxon>Riboviria</taxon>
        <taxon>Orthornavirae</taxon>
        <taxon>Negarnaviricota</taxon>
        <taxon>Haploviricotina</taxon>
        <taxon>Monjiviricetes</taxon>
        <taxon>Jingchuvirales</taxon>
        <taxon>Chuviridae</taxon>
        <taxon>Nigecruvirus</taxon>
        <taxon>Nigecruvirus periplanetae</taxon>
    </lineage>
</organism>
<keyword evidence="2" id="KW-0946">Virion</keyword>
<evidence type="ECO:0000256" key="1">
    <source>
        <dbReference type="SAM" id="MobiDB-lite"/>
    </source>
</evidence>
<feature type="compositionally biased region" description="Gly residues" evidence="1">
    <location>
        <begin position="119"/>
        <end position="130"/>
    </location>
</feature>
<feature type="compositionally biased region" description="Pro residues" evidence="1">
    <location>
        <begin position="131"/>
        <end position="140"/>
    </location>
</feature>
<feature type="compositionally biased region" description="Polar residues" evidence="1">
    <location>
        <begin position="70"/>
        <end position="87"/>
    </location>
</feature>
<dbReference type="KEGG" id="vg:80541064"/>
<keyword evidence="2" id="KW-0543">Viral nucleoprotein</keyword>
<accession>A0AAV2YG78</accession>
<evidence type="ECO:0000313" key="3">
    <source>
        <dbReference type="Proteomes" id="UP001300800"/>
    </source>
</evidence>
<dbReference type="GeneID" id="80541064"/>
<reference evidence="2 3" key="1">
    <citation type="journal article" date="2020" name="mSystems">
        <title>Abundant and Diverse RNA Viruses in Insects Revealed by RNA-Seq Analysis: Ecological and Evolutionary Implications.</title>
        <authorList>
            <person name="Wu H."/>
            <person name="Pang R."/>
            <person name="Cheng T."/>
            <person name="Xue L."/>
            <person name="Zeng H."/>
            <person name="Lei T."/>
            <person name="Chen M."/>
            <person name="Wu S."/>
            <person name="Ding Y."/>
            <person name="Zhang J."/>
            <person name="Shi M."/>
            <person name="Wu Q."/>
        </authorList>
    </citation>
    <scope>NUCLEOTIDE SEQUENCE [LARGE SCALE GENOMIC DNA]</scope>
    <source>
        <strain evidence="2 3">Germany/2013</strain>
    </source>
</reference>
<evidence type="ECO:0000313" key="2">
    <source>
        <dbReference type="EMBL" id="DAZ90403.1"/>
    </source>
</evidence>
<dbReference type="EMBL" id="BK061547">
    <property type="protein sequence ID" value="DAZ90403.1"/>
    <property type="molecule type" value="Viral_cRNA"/>
</dbReference>
<feature type="region of interest" description="Disordered" evidence="1">
    <location>
        <begin position="1"/>
        <end position="46"/>
    </location>
</feature>
<dbReference type="Proteomes" id="UP001300800">
    <property type="component" value="Segment"/>
</dbReference>
<name>A0AAV2YG78_9VIRU</name>